<reference evidence="1 2" key="1">
    <citation type="submission" date="2018-03" db="EMBL/GenBank/DDBJ databases">
        <title>The draft genome of Zobellella taiwanensis JCM 13381.</title>
        <authorList>
            <person name="Liu L."/>
            <person name="Li L."/>
            <person name="Wang T."/>
            <person name="Zhang X."/>
            <person name="Liang L."/>
        </authorList>
    </citation>
    <scope>NUCLEOTIDE SEQUENCE [LARGE SCALE GENOMIC DNA]</scope>
    <source>
        <strain evidence="1 2">JCM 13381</strain>
    </source>
</reference>
<dbReference type="RefSeq" id="WP_106452771.1">
    <property type="nucleotide sequence ID" value="NZ_PXYH01000006.1"/>
</dbReference>
<comment type="caution">
    <text evidence="1">The sequence shown here is derived from an EMBL/GenBank/DDBJ whole genome shotgun (WGS) entry which is preliminary data.</text>
</comment>
<protein>
    <recommendedName>
        <fullName evidence="3">Hydrolase or metal-binding protein</fullName>
    </recommendedName>
</protein>
<proteinExistence type="predicted"/>
<dbReference type="AlphaFoldDB" id="A0A2P7R429"/>
<name>A0A2P7R429_9GAMM</name>
<gene>
    <name evidence="1" type="ORF">C7I36_05745</name>
</gene>
<organism evidence="1 2">
    <name type="scientific">Zobellella taiwanensis</name>
    <dbReference type="NCBI Taxonomy" id="347535"/>
    <lineage>
        <taxon>Bacteria</taxon>
        <taxon>Pseudomonadati</taxon>
        <taxon>Pseudomonadota</taxon>
        <taxon>Gammaproteobacteria</taxon>
        <taxon>Aeromonadales</taxon>
        <taxon>Aeromonadaceae</taxon>
        <taxon>Zobellella</taxon>
    </lineage>
</organism>
<dbReference type="Pfam" id="PF18897">
    <property type="entry name" value="Gp3-like"/>
    <property type="match status" value="1"/>
</dbReference>
<evidence type="ECO:0008006" key="3">
    <source>
        <dbReference type="Google" id="ProtNLM"/>
    </source>
</evidence>
<evidence type="ECO:0000313" key="1">
    <source>
        <dbReference type="EMBL" id="PSJ44974.1"/>
    </source>
</evidence>
<accession>A0A2P7R429</accession>
<dbReference type="Proteomes" id="UP000242181">
    <property type="component" value="Unassembled WGS sequence"/>
</dbReference>
<evidence type="ECO:0000313" key="2">
    <source>
        <dbReference type="Proteomes" id="UP000242181"/>
    </source>
</evidence>
<keyword evidence="2" id="KW-1185">Reference proteome</keyword>
<sequence>MIKGLAITPPIIGRISIGKLVNKNDKWLPEKDDSFTLTTQVQSRNGWLLHPLHQRYAEGAANGKIRAIPVRVLFNDSELNLRAEYSAFDRSTGRPLCVGNGETAKRVNEGGMEEVTCPGPEYCRFAHEQGCKLYGRLNLQVEGQNDELGSFIFRTTGYNSVRTLAARLRYFEAVTGGHTRHLALQLKLRAKSTTQSYRTPVYYVDLTLRDEDTLAQAVSTALQEAEHYRQSGVDIASLEHTARQLLHNGQFEDGEDEVPLLLDEFYPEQTEQSEPENKPANLVKATRLTNKLGTVVPSTK</sequence>
<dbReference type="OrthoDB" id="8585509at2"/>
<dbReference type="EMBL" id="PXYH01000006">
    <property type="protein sequence ID" value="PSJ44974.1"/>
    <property type="molecule type" value="Genomic_DNA"/>
</dbReference>
<dbReference type="InterPro" id="IPR043991">
    <property type="entry name" value="Gp3-like"/>
</dbReference>